<protein>
    <submittedName>
        <fullName evidence="2">Uncharacterized protein</fullName>
    </submittedName>
</protein>
<sequence>MAQEAMQSLELYVIYPWSQRLRNSAFKVDLERDASSSALSASKANEVAQRLGNLLLDKMSDKQIIMHALEDLKKNEKSEDAKIAAAETGAMFISTRESLAEALQRELKVLDKEIEIMEKPIYAVTESALISKRESNMAAIVVSEYRSIQEDMSQPEEAKEKQAMEWRMKQLEHLEALVIEDSETRKEFERIMLGMDAWRRGQKANKEAADAREAEEELQDTVDTGLDFIKSLPHKVVPIFRIVRISRQATRLIRRLTRKKQQLEKEKPELEIVKKAAEVEQRLSDAVTAAKIAVPENLAEWAAATSNPRVILGRLQKLQEVGEEPTMSVEELLEKLEGIKVPTQDPGSSHLKKPLKRIMKKLKSKEHPIGTSTTSRAPVHAELSNMDEEMQMANGTMDWKLLDVLEDKWPGMDEPESDTLLALVYEEADRRFEQSLVDVPEDS</sequence>
<comment type="caution">
    <text evidence="2">The sequence shown here is derived from an EMBL/GenBank/DDBJ whole genome shotgun (WGS) entry which is preliminary data.</text>
</comment>
<dbReference type="Proteomes" id="UP000226192">
    <property type="component" value="Unassembled WGS sequence"/>
</dbReference>
<keyword evidence="3" id="KW-1185">Reference proteome</keyword>
<organism evidence="2 3">
    <name type="scientific">Ophiocordyceps australis</name>
    <dbReference type="NCBI Taxonomy" id="1399860"/>
    <lineage>
        <taxon>Eukaryota</taxon>
        <taxon>Fungi</taxon>
        <taxon>Dikarya</taxon>
        <taxon>Ascomycota</taxon>
        <taxon>Pezizomycotina</taxon>
        <taxon>Sordariomycetes</taxon>
        <taxon>Hypocreomycetidae</taxon>
        <taxon>Hypocreales</taxon>
        <taxon>Ophiocordycipitaceae</taxon>
        <taxon>Ophiocordyceps</taxon>
    </lineage>
</organism>
<feature type="coiled-coil region" evidence="1">
    <location>
        <begin position="93"/>
        <end position="120"/>
    </location>
</feature>
<keyword evidence="1" id="KW-0175">Coiled coil</keyword>
<dbReference type="EMBL" id="NJET01000141">
    <property type="protein sequence ID" value="PHH60553.1"/>
    <property type="molecule type" value="Genomic_DNA"/>
</dbReference>
<gene>
    <name evidence="2" type="ORF">CDD81_1558</name>
</gene>
<reference evidence="2 3" key="1">
    <citation type="submission" date="2017-06" db="EMBL/GenBank/DDBJ databases">
        <title>Ant-infecting Ophiocordyceps genomes reveal a high diversity of potential behavioral manipulation genes and a possible major role for enterotoxins.</title>
        <authorList>
            <person name="De Bekker C."/>
            <person name="Evans H.C."/>
            <person name="Brachmann A."/>
            <person name="Hughes D.P."/>
        </authorList>
    </citation>
    <scope>NUCLEOTIDE SEQUENCE [LARGE SCALE GENOMIC DNA]</scope>
    <source>
        <strain evidence="2 3">Map64</strain>
    </source>
</reference>
<evidence type="ECO:0000313" key="3">
    <source>
        <dbReference type="Proteomes" id="UP000226192"/>
    </source>
</evidence>
<evidence type="ECO:0000313" key="2">
    <source>
        <dbReference type="EMBL" id="PHH60553.1"/>
    </source>
</evidence>
<dbReference type="OrthoDB" id="10372784at2759"/>
<accession>A0A2C5XYT6</accession>
<feature type="coiled-coil region" evidence="1">
    <location>
        <begin position="201"/>
        <end position="280"/>
    </location>
</feature>
<dbReference type="AlphaFoldDB" id="A0A2C5XYT6"/>
<proteinExistence type="predicted"/>
<name>A0A2C5XYT6_9HYPO</name>
<evidence type="ECO:0000256" key="1">
    <source>
        <dbReference type="SAM" id="Coils"/>
    </source>
</evidence>